<sequence length="247" mass="28425">MNKNLLQRVKKLIENGNCTPDNYNCAKCRDLGYVFVTNEKSSDVAMPCSCLAEKEAFEKLEKCGLSEAFKKKTFANYVCENPYQIKAKHQVMKFCCDFSNNNSSLLICGRPDVGKTHLGIAAMLKLISDNITCKYVEYNNMIVNLKQSIMDEENHMREMEKYINPRVLFMDDFLKGKSTATDLNYIYRIINTRYLKQKPLIISTEKSLEEILYFDEAVGSRIIEMAGENVVLFGKDSNNHRLRNLSK</sequence>
<dbReference type="InterPro" id="IPR027417">
    <property type="entry name" value="P-loop_NTPase"/>
</dbReference>
<dbReference type="PANTHER" id="PTHR30050">
    <property type="entry name" value="CHROMOSOMAL REPLICATION INITIATOR PROTEIN DNAA"/>
    <property type="match status" value="1"/>
</dbReference>
<dbReference type="Proteomes" id="UP001235030">
    <property type="component" value="Chromosome"/>
</dbReference>
<feature type="domain" description="IstB-like ATP-binding" evidence="1">
    <location>
        <begin position="71"/>
        <end position="210"/>
    </location>
</feature>
<name>A0ABY9PYN5_9FIRM</name>
<evidence type="ECO:0000259" key="1">
    <source>
        <dbReference type="Pfam" id="PF01695"/>
    </source>
</evidence>
<gene>
    <name evidence="2" type="ORF">TEMA_11500</name>
</gene>
<dbReference type="PANTHER" id="PTHR30050:SF10">
    <property type="entry name" value="PHAGE-LIKE ELEMENT PBSX PROTEIN XKDC"/>
    <property type="match status" value="1"/>
</dbReference>
<dbReference type="EMBL" id="CP101637">
    <property type="protein sequence ID" value="WMT80828.1"/>
    <property type="molecule type" value="Genomic_DNA"/>
</dbReference>
<dbReference type="RefSeq" id="WP_228103022.1">
    <property type="nucleotide sequence ID" value="NZ_CP101637.1"/>
</dbReference>
<evidence type="ECO:0000313" key="3">
    <source>
        <dbReference type="Proteomes" id="UP001235030"/>
    </source>
</evidence>
<protein>
    <recommendedName>
        <fullName evidence="1">IstB-like ATP-binding domain-containing protein</fullName>
    </recommendedName>
</protein>
<dbReference type="SUPFAM" id="SSF52540">
    <property type="entry name" value="P-loop containing nucleoside triphosphate hydrolases"/>
    <property type="match status" value="1"/>
</dbReference>
<dbReference type="CDD" id="cd00009">
    <property type="entry name" value="AAA"/>
    <property type="match status" value="1"/>
</dbReference>
<dbReference type="InterPro" id="IPR002611">
    <property type="entry name" value="IstB_ATP-bd"/>
</dbReference>
<keyword evidence="3" id="KW-1185">Reference proteome</keyword>
<reference evidence="2 3" key="1">
    <citation type="submission" date="2022-07" db="EMBL/GenBank/DDBJ databases">
        <title>Genome sequence of Terrisporobacter mayombei DSM6539.</title>
        <authorList>
            <person name="Boeer T."/>
            <person name="Bengelsdorf F.R."/>
            <person name="Daniel R."/>
            <person name="Poehlein A."/>
        </authorList>
    </citation>
    <scope>NUCLEOTIDE SEQUENCE [LARGE SCALE GENOMIC DNA]</scope>
    <source>
        <strain evidence="2 3">DSM 6539</strain>
    </source>
</reference>
<dbReference type="Gene3D" id="3.40.50.300">
    <property type="entry name" value="P-loop containing nucleotide triphosphate hydrolases"/>
    <property type="match status" value="1"/>
</dbReference>
<organism evidence="2 3">
    <name type="scientific">Terrisporobacter mayombei</name>
    <dbReference type="NCBI Taxonomy" id="1541"/>
    <lineage>
        <taxon>Bacteria</taxon>
        <taxon>Bacillati</taxon>
        <taxon>Bacillota</taxon>
        <taxon>Clostridia</taxon>
        <taxon>Peptostreptococcales</taxon>
        <taxon>Peptostreptococcaceae</taxon>
        <taxon>Terrisporobacter</taxon>
    </lineage>
</organism>
<evidence type="ECO:0000313" key="2">
    <source>
        <dbReference type="EMBL" id="WMT80828.1"/>
    </source>
</evidence>
<proteinExistence type="predicted"/>
<accession>A0ABY9PYN5</accession>
<dbReference type="Pfam" id="PF01695">
    <property type="entry name" value="IstB_IS21"/>
    <property type="match status" value="1"/>
</dbReference>